<feature type="domain" description="NADP-dependent oxidoreductase" evidence="2">
    <location>
        <begin position="40"/>
        <end position="149"/>
    </location>
</feature>
<dbReference type="InterPro" id="IPR036812">
    <property type="entry name" value="NAD(P)_OxRdtase_dom_sf"/>
</dbReference>
<dbReference type="EMBL" id="UINC01039339">
    <property type="protein sequence ID" value="SVB37680.1"/>
    <property type="molecule type" value="Genomic_DNA"/>
</dbReference>
<gene>
    <name evidence="3" type="ORF">METZ01_LOCUS190534</name>
</gene>
<keyword evidence="1" id="KW-0560">Oxidoreductase</keyword>
<dbReference type="GO" id="GO:0005829">
    <property type="term" value="C:cytosol"/>
    <property type="evidence" value="ECO:0007669"/>
    <property type="project" value="TreeGrafter"/>
</dbReference>
<dbReference type="Gene3D" id="3.20.20.100">
    <property type="entry name" value="NADP-dependent oxidoreductase domain"/>
    <property type="match status" value="1"/>
</dbReference>
<evidence type="ECO:0000256" key="1">
    <source>
        <dbReference type="ARBA" id="ARBA00023002"/>
    </source>
</evidence>
<protein>
    <recommendedName>
        <fullName evidence="2">NADP-dependent oxidoreductase domain-containing protein</fullName>
    </recommendedName>
</protein>
<dbReference type="PANTHER" id="PTHR43364">
    <property type="entry name" value="NADH-SPECIFIC METHYLGLYOXAL REDUCTASE-RELATED"/>
    <property type="match status" value="1"/>
</dbReference>
<dbReference type="InterPro" id="IPR023210">
    <property type="entry name" value="NADP_OxRdtase_dom"/>
</dbReference>
<accession>A0A382DGP9</accession>
<organism evidence="3">
    <name type="scientific">marine metagenome</name>
    <dbReference type="NCBI Taxonomy" id="408172"/>
    <lineage>
        <taxon>unclassified sequences</taxon>
        <taxon>metagenomes</taxon>
        <taxon>ecological metagenomes</taxon>
    </lineage>
</organism>
<dbReference type="InterPro" id="IPR050523">
    <property type="entry name" value="AKR_Detox_Biosynth"/>
</dbReference>
<name>A0A382DGP9_9ZZZZ</name>
<sequence>KNSWVKPEAFSPHLSLVTQEQPPWESVTSIAGDRAQDDREWLEENQIPVLAWSTLAGGYLTSSVDLGTMQTPNTRLQTETARCYHSETNWLRRERAIELATKKDCTLEQVAVSWVLNADFPTHALCASRSKTEASHNVASAEVELSKSERVWLESGEIIE</sequence>
<dbReference type="PANTHER" id="PTHR43364:SF4">
    <property type="entry name" value="NAD(P)-LINKED OXIDOREDUCTASE SUPERFAMILY PROTEIN"/>
    <property type="match status" value="1"/>
</dbReference>
<dbReference type="GO" id="GO:0016491">
    <property type="term" value="F:oxidoreductase activity"/>
    <property type="evidence" value="ECO:0007669"/>
    <property type="project" value="UniProtKB-KW"/>
</dbReference>
<dbReference type="Pfam" id="PF00248">
    <property type="entry name" value="Aldo_ket_red"/>
    <property type="match status" value="1"/>
</dbReference>
<proteinExistence type="predicted"/>
<dbReference type="AlphaFoldDB" id="A0A382DGP9"/>
<evidence type="ECO:0000313" key="3">
    <source>
        <dbReference type="EMBL" id="SVB37680.1"/>
    </source>
</evidence>
<feature type="non-terminal residue" evidence="3">
    <location>
        <position position="1"/>
    </location>
</feature>
<dbReference type="SUPFAM" id="SSF51430">
    <property type="entry name" value="NAD(P)-linked oxidoreductase"/>
    <property type="match status" value="1"/>
</dbReference>
<reference evidence="3" key="1">
    <citation type="submission" date="2018-05" db="EMBL/GenBank/DDBJ databases">
        <authorList>
            <person name="Lanie J.A."/>
            <person name="Ng W.-L."/>
            <person name="Kazmierczak K.M."/>
            <person name="Andrzejewski T.M."/>
            <person name="Davidsen T.M."/>
            <person name="Wayne K.J."/>
            <person name="Tettelin H."/>
            <person name="Glass J.I."/>
            <person name="Rusch D."/>
            <person name="Podicherti R."/>
            <person name="Tsui H.-C.T."/>
            <person name="Winkler M.E."/>
        </authorList>
    </citation>
    <scope>NUCLEOTIDE SEQUENCE</scope>
</reference>
<evidence type="ECO:0000259" key="2">
    <source>
        <dbReference type="Pfam" id="PF00248"/>
    </source>
</evidence>